<evidence type="ECO:0000256" key="1">
    <source>
        <dbReference type="PROSITE-ProRule" id="PRU00182"/>
    </source>
</evidence>
<proteinExistence type="predicted"/>
<dbReference type="EMBL" id="JAYWLC010000007">
    <property type="protein sequence ID" value="MER5172261.1"/>
    <property type="molecule type" value="Genomic_DNA"/>
</dbReference>
<keyword evidence="4" id="KW-1185">Reference proteome</keyword>
<protein>
    <submittedName>
        <fullName evidence="3">RNA-binding S4 domain-containing protein</fullName>
    </submittedName>
</protein>
<gene>
    <name evidence="3" type="ORF">VSX56_10790</name>
</gene>
<dbReference type="Proteomes" id="UP001438953">
    <property type="component" value="Unassembled WGS sequence"/>
</dbReference>
<dbReference type="Gene3D" id="3.10.290.10">
    <property type="entry name" value="RNA-binding S4 domain"/>
    <property type="match status" value="1"/>
</dbReference>
<dbReference type="PROSITE" id="PS50889">
    <property type="entry name" value="S4"/>
    <property type="match status" value="1"/>
</dbReference>
<keyword evidence="1" id="KW-0694">RNA-binding</keyword>
<name>A0ABV1SI91_9RHOB</name>
<dbReference type="RefSeq" id="WP_350937010.1">
    <property type="nucleotide sequence ID" value="NZ_JAYWLC010000007.1"/>
</dbReference>
<comment type="caution">
    <text evidence="3">The sequence shown here is derived from an EMBL/GenBank/DDBJ whole genome shotgun (WGS) entry which is preliminary data.</text>
</comment>
<sequence>MSEGPQIRIDKWLWQARFVKTRTLAAALVSGGKLRINGQKITKPGRSIGPGTILTLSLGGGVRVLEVLECGERRGPAPEARLLYRDLDGTDVSSGPDREEQRA</sequence>
<organism evidence="3 4">
    <name type="scientific">Thioclava kandeliae</name>
    <dbReference type="NCBI Taxonomy" id="3070818"/>
    <lineage>
        <taxon>Bacteria</taxon>
        <taxon>Pseudomonadati</taxon>
        <taxon>Pseudomonadota</taxon>
        <taxon>Alphaproteobacteria</taxon>
        <taxon>Rhodobacterales</taxon>
        <taxon>Paracoccaceae</taxon>
        <taxon>Thioclava</taxon>
    </lineage>
</organism>
<evidence type="ECO:0000259" key="2">
    <source>
        <dbReference type="SMART" id="SM00363"/>
    </source>
</evidence>
<dbReference type="SUPFAM" id="SSF55174">
    <property type="entry name" value="Alpha-L RNA-binding motif"/>
    <property type="match status" value="1"/>
</dbReference>
<reference evidence="3 4" key="1">
    <citation type="submission" date="2024-01" db="EMBL/GenBank/DDBJ databases">
        <authorList>
            <person name="Deng Y."/>
            <person name="Su J."/>
        </authorList>
    </citation>
    <scope>NUCLEOTIDE SEQUENCE [LARGE SCALE GENOMIC DNA]</scope>
    <source>
        <strain evidence="3 4">CPCC 100088</strain>
    </source>
</reference>
<dbReference type="SMART" id="SM00363">
    <property type="entry name" value="S4"/>
    <property type="match status" value="1"/>
</dbReference>
<evidence type="ECO:0000313" key="3">
    <source>
        <dbReference type="EMBL" id="MER5172261.1"/>
    </source>
</evidence>
<reference evidence="3 4" key="2">
    <citation type="submission" date="2024-06" db="EMBL/GenBank/DDBJ databases">
        <title>Thioclava kandeliae sp. nov. from a rhizosphere soil sample of Kandelia candel in a mangrove.</title>
        <authorList>
            <person name="Mu T."/>
        </authorList>
    </citation>
    <scope>NUCLEOTIDE SEQUENCE [LARGE SCALE GENOMIC DNA]</scope>
    <source>
        <strain evidence="3 4">CPCC 100088</strain>
    </source>
</reference>
<evidence type="ECO:0000313" key="4">
    <source>
        <dbReference type="Proteomes" id="UP001438953"/>
    </source>
</evidence>
<dbReference type="Pfam" id="PF01479">
    <property type="entry name" value="S4"/>
    <property type="match status" value="1"/>
</dbReference>
<dbReference type="CDD" id="cd00165">
    <property type="entry name" value="S4"/>
    <property type="match status" value="1"/>
</dbReference>
<dbReference type="InterPro" id="IPR036986">
    <property type="entry name" value="S4_RNA-bd_sf"/>
</dbReference>
<dbReference type="InterPro" id="IPR002942">
    <property type="entry name" value="S4_RNA-bd"/>
</dbReference>
<feature type="domain" description="RNA-binding S4" evidence="2">
    <location>
        <begin position="7"/>
        <end position="69"/>
    </location>
</feature>
<accession>A0ABV1SI91</accession>